<reference evidence="3 4" key="1">
    <citation type="journal article" date="2013" name="Proc. Natl. Acad. Sci. U.S.A.">
        <title>The king cobra genome reveals dynamic gene evolution and adaptation in the snake venom system.</title>
        <authorList>
            <person name="Vonk F.J."/>
            <person name="Casewell N.R."/>
            <person name="Henkel C.V."/>
            <person name="Heimberg A.M."/>
            <person name="Jansen H.J."/>
            <person name="McCleary R.J."/>
            <person name="Kerkkamp H.M."/>
            <person name="Vos R.A."/>
            <person name="Guerreiro I."/>
            <person name="Calvete J.J."/>
            <person name="Wuster W."/>
            <person name="Woods A.E."/>
            <person name="Logan J.M."/>
            <person name="Harrison R.A."/>
            <person name="Castoe T.A."/>
            <person name="de Koning A.P."/>
            <person name="Pollock D.D."/>
            <person name="Yandell M."/>
            <person name="Calderon D."/>
            <person name="Renjifo C."/>
            <person name="Currier R.B."/>
            <person name="Salgado D."/>
            <person name="Pla D."/>
            <person name="Sanz L."/>
            <person name="Hyder A.S."/>
            <person name="Ribeiro J.M."/>
            <person name="Arntzen J.W."/>
            <person name="van den Thillart G.E."/>
            <person name="Boetzer M."/>
            <person name="Pirovano W."/>
            <person name="Dirks R.P."/>
            <person name="Spaink H.P."/>
            <person name="Duboule D."/>
            <person name="McGlinn E."/>
            <person name="Kini R.M."/>
            <person name="Richardson M.K."/>
        </authorList>
    </citation>
    <scope>NUCLEOTIDE SEQUENCE</scope>
    <source>
        <tissue evidence="3">Blood</tissue>
    </source>
</reference>
<organism evidence="3 4">
    <name type="scientific">Ophiophagus hannah</name>
    <name type="common">King cobra</name>
    <name type="synonym">Naja hannah</name>
    <dbReference type="NCBI Taxonomy" id="8665"/>
    <lineage>
        <taxon>Eukaryota</taxon>
        <taxon>Metazoa</taxon>
        <taxon>Chordata</taxon>
        <taxon>Craniata</taxon>
        <taxon>Vertebrata</taxon>
        <taxon>Euteleostomi</taxon>
        <taxon>Lepidosauria</taxon>
        <taxon>Squamata</taxon>
        <taxon>Bifurcata</taxon>
        <taxon>Unidentata</taxon>
        <taxon>Episquamata</taxon>
        <taxon>Toxicofera</taxon>
        <taxon>Serpentes</taxon>
        <taxon>Colubroidea</taxon>
        <taxon>Elapidae</taxon>
        <taxon>Elapinae</taxon>
        <taxon>Ophiophagus</taxon>
    </lineage>
</organism>
<dbReference type="EMBL" id="AZIM01002976">
    <property type="protein sequence ID" value="ETE62966.1"/>
    <property type="molecule type" value="Genomic_DNA"/>
</dbReference>
<dbReference type="AlphaFoldDB" id="V8NLY9"/>
<feature type="region of interest" description="Disordered" evidence="2">
    <location>
        <begin position="36"/>
        <end position="72"/>
    </location>
</feature>
<keyword evidence="1" id="KW-0175">Coiled coil</keyword>
<dbReference type="OrthoDB" id="9907187at2759"/>
<dbReference type="Proteomes" id="UP000018936">
    <property type="component" value="Unassembled WGS sequence"/>
</dbReference>
<proteinExistence type="predicted"/>
<evidence type="ECO:0000313" key="3">
    <source>
        <dbReference type="EMBL" id="ETE62966.1"/>
    </source>
</evidence>
<feature type="coiled-coil region" evidence="1">
    <location>
        <begin position="416"/>
        <end position="443"/>
    </location>
</feature>
<feature type="compositionally biased region" description="Basic and acidic residues" evidence="2">
    <location>
        <begin position="36"/>
        <end position="48"/>
    </location>
</feature>
<keyword evidence="4" id="KW-1185">Reference proteome</keyword>
<comment type="caution">
    <text evidence="3">The sequence shown here is derived from an EMBL/GenBank/DDBJ whole genome shotgun (WGS) entry which is preliminary data.</text>
</comment>
<evidence type="ECO:0000313" key="4">
    <source>
        <dbReference type="Proteomes" id="UP000018936"/>
    </source>
</evidence>
<dbReference type="PANTHER" id="PTHR21734:SF11">
    <property type="entry name" value="INHIBITOR OF NUCLEAR FACTOR KAPPA-B KINASE-INTERACTING PROTEIN"/>
    <property type="match status" value="1"/>
</dbReference>
<feature type="non-terminal residue" evidence="3">
    <location>
        <position position="1"/>
    </location>
</feature>
<sequence>MKPLEPLSLEFTPSQLPPQLGTRELAATSSFARRIEEAKGEGRDMSEVKRRKANISKSNEDEQKKQVFKSTKSTRMDLQTASSLLSLVASLGLSWFLFQQSVQLAAVEKKYHILKEEAVKFQDMENKISTISEKFASSSVLQEVASYVSMITSFEQELSTLHNFIEDIENSQQTCSKKFQTISKTFQKVVDSWKTSTSEMDTNTSNIRLDTKVLHSEIISQINTMDQGLKKLSERLKDLEDSTIVNLKTLNRQEENELLRIEQQLQLNKNTAELLKEEHNSILARSNDLYQKLVFSEHKLQECKTDLPIIENAIYSILRLSNELVAAEIKKEDMITKCEMVPSLTKQLEDLNVIPQMKYLQKEISIMQLRSSRLIQEEDELQLNLTSLFDAVAKHEEKTKGISIKIADVKTDIRRISGLQTDISLLIENLEILEDKVNKVEKAIIQNIGDLLTSSIDRTTKLQNIASENTREVKHIKAKSFELKADSTKQFNKLLELESDRDKVLTTVAFANELKPKVHNLKNDLAHLLRVLDELTLRIGRLLGDLLESQKELALLNKKLSNLTSIQTQTE</sequence>
<dbReference type="PANTHER" id="PTHR21734">
    <property type="entry name" value="INHIBITOR OF NUCLEAR FACTOR KAPPA-B KINASE-INTERACTING PROTEIN"/>
    <property type="match status" value="1"/>
</dbReference>
<dbReference type="InterPro" id="IPR024152">
    <property type="entry name" value="Inh_kappa-B_kinase-int"/>
</dbReference>
<dbReference type="GO" id="GO:0016301">
    <property type="term" value="F:kinase activity"/>
    <property type="evidence" value="ECO:0007669"/>
    <property type="project" value="UniProtKB-KW"/>
</dbReference>
<gene>
    <name evidence="3" type="primary">Ikbip</name>
    <name evidence="3" type="ORF">L345_11278</name>
</gene>
<name>V8NLY9_OPHHA</name>
<feature type="coiled-coil region" evidence="1">
    <location>
        <begin position="222"/>
        <end position="278"/>
    </location>
</feature>
<accession>V8NLY9</accession>
<keyword evidence="3" id="KW-0418">Kinase</keyword>
<evidence type="ECO:0000256" key="2">
    <source>
        <dbReference type="SAM" id="MobiDB-lite"/>
    </source>
</evidence>
<evidence type="ECO:0000256" key="1">
    <source>
        <dbReference type="SAM" id="Coils"/>
    </source>
</evidence>
<keyword evidence="3" id="KW-0808">Transferase</keyword>
<protein>
    <submittedName>
        <fullName evidence="3">Inhibitor of nuclear factor kappa-B kinase-interacting protein</fullName>
    </submittedName>
</protein>